<dbReference type="OrthoDB" id="3564665at2759"/>
<keyword evidence="2" id="KW-1185">Reference proteome</keyword>
<comment type="caution">
    <text evidence="1">The sequence shown here is derived from an EMBL/GenBank/DDBJ whole genome shotgun (WGS) entry which is preliminary data.</text>
</comment>
<proteinExistence type="predicted"/>
<organism evidence="1 2">
    <name type="scientific">Hymenoscyphus fraxineus</name>
    <dbReference type="NCBI Taxonomy" id="746836"/>
    <lineage>
        <taxon>Eukaryota</taxon>
        <taxon>Fungi</taxon>
        <taxon>Dikarya</taxon>
        <taxon>Ascomycota</taxon>
        <taxon>Pezizomycotina</taxon>
        <taxon>Leotiomycetes</taxon>
        <taxon>Helotiales</taxon>
        <taxon>Helotiaceae</taxon>
        <taxon>Hymenoscyphus</taxon>
    </lineage>
</organism>
<sequence length="137" mass="15627">MTELIKSRELNPRNKDVMHCCWQIGQGWDVGGANNVAIAANNLRALGGKVGVYGYKCEQISCHDDTEIVLCNDNAYYINPDAPYLASYAEDILRDCHLYQWFGDHGEWFSCDGRRMNMVGACRHNYLLGTQIRYPEE</sequence>
<dbReference type="Proteomes" id="UP000696280">
    <property type="component" value="Unassembled WGS sequence"/>
</dbReference>
<name>A0A9N9LCP5_9HELO</name>
<dbReference type="EMBL" id="CAJVRL010000127">
    <property type="protein sequence ID" value="CAG8962103.1"/>
    <property type="molecule type" value="Genomic_DNA"/>
</dbReference>
<protein>
    <submittedName>
        <fullName evidence="1">Uncharacterized protein</fullName>
    </submittedName>
</protein>
<evidence type="ECO:0000313" key="2">
    <source>
        <dbReference type="Proteomes" id="UP000696280"/>
    </source>
</evidence>
<reference evidence="1" key="1">
    <citation type="submission" date="2021-07" db="EMBL/GenBank/DDBJ databases">
        <authorList>
            <person name="Durling M."/>
        </authorList>
    </citation>
    <scope>NUCLEOTIDE SEQUENCE</scope>
</reference>
<accession>A0A9N9LCP5</accession>
<dbReference type="AlphaFoldDB" id="A0A9N9LCP5"/>
<gene>
    <name evidence="1" type="ORF">HYFRA_00005146</name>
</gene>
<evidence type="ECO:0000313" key="1">
    <source>
        <dbReference type="EMBL" id="CAG8962103.1"/>
    </source>
</evidence>